<keyword evidence="4" id="KW-0963">Cytoplasm</keyword>
<evidence type="ECO:0000256" key="5">
    <source>
        <dbReference type="ARBA" id="ARBA00022801"/>
    </source>
</evidence>
<dbReference type="PANTHER" id="PTHR10655:SF68">
    <property type="entry name" value="PALMITOYL-PROTEIN HYDROLASE"/>
    <property type="match status" value="1"/>
</dbReference>
<dbReference type="InterPro" id="IPR050565">
    <property type="entry name" value="LYPA1-2/EST-like"/>
</dbReference>
<dbReference type="GO" id="GO:0008474">
    <property type="term" value="F:palmitoyl-(protein) hydrolase activity"/>
    <property type="evidence" value="ECO:0007669"/>
    <property type="project" value="UniProtKB-EC"/>
</dbReference>
<keyword evidence="5" id="KW-0378">Hydrolase</keyword>
<proteinExistence type="inferred from homology"/>
<keyword evidence="7" id="KW-0443">Lipid metabolism</keyword>
<evidence type="ECO:0000256" key="6">
    <source>
        <dbReference type="ARBA" id="ARBA00022832"/>
    </source>
</evidence>
<evidence type="ECO:0000256" key="2">
    <source>
        <dbReference type="ARBA" id="ARBA00006499"/>
    </source>
</evidence>
<dbReference type="GO" id="GO:0006631">
    <property type="term" value="P:fatty acid metabolic process"/>
    <property type="evidence" value="ECO:0007669"/>
    <property type="project" value="UniProtKB-KW"/>
</dbReference>
<dbReference type="EC" id="3.1.2.22" evidence="3"/>
<dbReference type="EMBL" id="KQ980107">
    <property type="protein sequence ID" value="KYN17697.1"/>
    <property type="molecule type" value="Genomic_DNA"/>
</dbReference>
<reference evidence="12 13" key="1">
    <citation type="submission" date="2015-09" db="EMBL/GenBank/DDBJ databases">
        <title>Trachymyrmex cornetzi WGS genome.</title>
        <authorList>
            <person name="Nygaard S."/>
            <person name="Hu H."/>
            <person name="Boomsma J."/>
            <person name="Zhang G."/>
        </authorList>
    </citation>
    <scope>NUCLEOTIDE SEQUENCE [LARGE SCALE GENOMIC DNA]</scope>
    <source>
        <strain evidence="12">Tcor2-1</strain>
        <tissue evidence="12">Whole body</tissue>
    </source>
</reference>
<dbReference type="Proteomes" id="UP000078492">
    <property type="component" value="Unassembled WGS sequence"/>
</dbReference>
<comment type="subcellular location">
    <subcellularLocation>
        <location evidence="1">Cytoplasm</location>
    </subcellularLocation>
</comment>
<organism evidence="12 13">
    <name type="scientific">Trachymyrmex cornetzi</name>
    <dbReference type="NCBI Taxonomy" id="471704"/>
    <lineage>
        <taxon>Eukaryota</taxon>
        <taxon>Metazoa</taxon>
        <taxon>Ecdysozoa</taxon>
        <taxon>Arthropoda</taxon>
        <taxon>Hexapoda</taxon>
        <taxon>Insecta</taxon>
        <taxon>Pterygota</taxon>
        <taxon>Neoptera</taxon>
        <taxon>Endopterygota</taxon>
        <taxon>Hymenoptera</taxon>
        <taxon>Apocrita</taxon>
        <taxon>Aculeata</taxon>
        <taxon>Formicoidea</taxon>
        <taxon>Formicidae</taxon>
        <taxon>Myrmicinae</taxon>
        <taxon>Trachymyrmex</taxon>
    </lineage>
</organism>
<evidence type="ECO:0000256" key="8">
    <source>
        <dbReference type="ARBA" id="ARBA00031195"/>
    </source>
</evidence>
<evidence type="ECO:0000313" key="13">
    <source>
        <dbReference type="Proteomes" id="UP000078492"/>
    </source>
</evidence>
<comment type="catalytic activity">
    <reaction evidence="9">
        <text>S-hexadecanoyl-L-cysteinyl-[protein] + H2O = L-cysteinyl-[protein] + hexadecanoate + H(+)</text>
        <dbReference type="Rhea" id="RHEA:19233"/>
        <dbReference type="Rhea" id="RHEA-COMP:10131"/>
        <dbReference type="Rhea" id="RHEA-COMP:11032"/>
        <dbReference type="ChEBI" id="CHEBI:7896"/>
        <dbReference type="ChEBI" id="CHEBI:15377"/>
        <dbReference type="ChEBI" id="CHEBI:15378"/>
        <dbReference type="ChEBI" id="CHEBI:29950"/>
        <dbReference type="ChEBI" id="CHEBI:74151"/>
        <dbReference type="EC" id="3.1.2.22"/>
    </reaction>
</comment>
<evidence type="ECO:0000256" key="10">
    <source>
        <dbReference type="ARBA" id="ARBA00048656"/>
    </source>
</evidence>
<dbReference type="InterPro" id="IPR003140">
    <property type="entry name" value="PLipase/COase/thioEstase"/>
</dbReference>
<dbReference type="Gene3D" id="3.40.50.1820">
    <property type="entry name" value="alpha/beta hydrolase"/>
    <property type="match status" value="1"/>
</dbReference>
<gene>
    <name evidence="12" type="ORF">ALC57_10066</name>
</gene>
<feature type="domain" description="Phospholipase/carboxylesterase/thioesterase" evidence="11">
    <location>
        <begin position="147"/>
        <end position="344"/>
    </location>
</feature>
<dbReference type="Pfam" id="PF02230">
    <property type="entry name" value="Abhydrolase_2"/>
    <property type="match status" value="1"/>
</dbReference>
<dbReference type="SUPFAM" id="SSF53474">
    <property type="entry name" value="alpha/beta-Hydrolases"/>
    <property type="match status" value="1"/>
</dbReference>
<evidence type="ECO:0000256" key="4">
    <source>
        <dbReference type="ARBA" id="ARBA00022490"/>
    </source>
</evidence>
<dbReference type="AlphaFoldDB" id="A0A195DYB6"/>
<dbReference type="GO" id="GO:0052689">
    <property type="term" value="F:carboxylic ester hydrolase activity"/>
    <property type="evidence" value="ECO:0007669"/>
    <property type="project" value="TreeGrafter"/>
</dbReference>
<accession>A0A195DYB6</accession>
<name>A0A195DYB6_9HYME</name>
<evidence type="ECO:0000256" key="7">
    <source>
        <dbReference type="ARBA" id="ARBA00023098"/>
    </source>
</evidence>
<evidence type="ECO:0000256" key="3">
    <source>
        <dbReference type="ARBA" id="ARBA00012423"/>
    </source>
</evidence>
<comment type="catalytic activity">
    <reaction evidence="10">
        <text>1-hexadecanoyl-sn-glycero-3-phosphocholine + H2O = sn-glycerol 3-phosphocholine + hexadecanoate + H(+)</text>
        <dbReference type="Rhea" id="RHEA:40435"/>
        <dbReference type="ChEBI" id="CHEBI:7896"/>
        <dbReference type="ChEBI" id="CHEBI:15377"/>
        <dbReference type="ChEBI" id="CHEBI:15378"/>
        <dbReference type="ChEBI" id="CHEBI:16870"/>
        <dbReference type="ChEBI" id="CHEBI:72998"/>
    </reaction>
    <physiologicalReaction direction="left-to-right" evidence="10">
        <dbReference type="Rhea" id="RHEA:40436"/>
    </physiologicalReaction>
</comment>
<evidence type="ECO:0000313" key="12">
    <source>
        <dbReference type="EMBL" id="KYN17697.1"/>
    </source>
</evidence>
<evidence type="ECO:0000256" key="1">
    <source>
        <dbReference type="ARBA" id="ARBA00004496"/>
    </source>
</evidence>
<dbReference type="InterPro" id="IPR029058">
    <property type="entry name" value="AB_hydrolase_fold"/>
</dbReference>
<evidence type="ECO:0000256" key="9">
    <source>
        <dbReference type="ARBA" id="ARBA00047337"/>
    </source>
</evidence>
<protein>
    <recommendedName>
        <fullName evidence="3">palmitoyl-protein hydrolase</fullName>
        <ecNumber evidence="3">3.1.2.22</ecNumber>
    </recommendedName>
    <alternativeName>
        <fullName evidence="8">Palmitoyl-protein hydrolase</fullName>
    </alternativeName>
</protein>
<dbReference type="FunFam" id="3.40.50.1820:FF:000010">
    <property type="entry name" value="Acyl-protein thioesterase 2"/>
    <property type="match status" value="1"/>
</dbReference>
<keyword evidence="13" id="KW-1185">Reference proteome</keyword>
<dbReference type="GO" id="GO:0005737">
    <property type="term" value="C:cytoplasm"/>
    <property type="evidence" value="ECO:0007669"/>
    <property type="project" value="UniProtKB-SubCell"/>
</dbReference>
<dbReference type="PANTHER" id="PTHR10655">
    <property type="entry name" value="LYSOPHOSPHOLIPASE-RELATED"/>
    <property type="match status" value="1"/>
</dbReference>
<comment type="similarity">
    <text evidence="2">Belongs to the AB hydrolase superfamily. AB hydrolase 2 family.</text>
</comment>
<sequence>MPELCGSTAGDYVAARVTNTCAVMHIGNSTRDSRSRIGRGIRCESPRNRAPVKPARRDSFMENKMAGKDWFYAFIKRYSKLSIRKPEATNKARATPFNKTNIANNLHLSVEGINYAKQNRIIMLSFPPHCSHQLRPLDRIVYGPFQLIFFHGLGDTGHGWASSMGAVRSPHVKVICPTAPTMPVTLNAGFRMPSWFDLRTLDSSGPEDEEGIRTAAQVVHSLIAEEVAAGIPTTHIVLGGFSQGGALAMYSALTFPEPLAGIIALSAWLPLHQKFPAEAIGNRNTPLLQCHGDCDPIVPYRWGQMTASLLKQFMTQTEFKTYRGMMHTSSEEEMRDIKKFIEKVLKP</sequence>
<dbReference type="STRING" id="471704.A0A195DYB6"/>
<keyword evidence="6" id="KW-0276">Fatty acid metabolism</keyword>
<evidence type="ECO:0000259" key="11">
    <source>
        <dbReference type="Pfam" id="PF02230"/>
    </source>
</evidence>